<evidence type="ECO:0000313" key="2">
    <source>
        <dbReference type="Proteomes" id="UP000658127"/>
    </source>
</evidence>
<reference evidence="2" key="1">
    <citation type="journal article" date="2019" name="Int. J. Syst. Evol. Microbiol.">
        <title>The Global Catalogue of Microorganisms (GCM) 10K type strain sequencing project: providing services to taxonomists for standard genome sequencing and annotation.</title>
        <authorList>
            <consortium name="The Broad Institute Genomics Platform"/>
            <consortium name="The Broad Institute Genome Sequencing Center for Infectious Disease"/>
            <person name="Wu L."/>
            <person name="Ma J."/>
        </authorList>
    </citation>
    <scope>NUCLEOTIDE SEQUENCE [LARGE SCALE GENOMIC DNA]</scope>
    <source>
        <strain evidence="2">CGMCC 4.7329</strain>
    </source>
</reference>
<sequence>MLSTLLLVWVGSGMVAAMQRNYFTNPPVNCGDWGTIAVTLVAGPLNYLGANPKITECQLPEPSQ</sequence>
<gene>
    <name evidence="1" type="ORF">GCM10011610_60600</name>
</gene>
<accession>A0ABQ2KX75</accession>
<organism evidence="1 2">
    <name type="scientific">Nocardia rhizosphaerihabitans</name>
    <dbReference type="NCBI Taxonomy" id="1691570"/>
    <lineage>
        <taxon>Bacteria</taxon>
        <taxon>Bacillati</taxon>
        <taxon>Actinomycetota</taxon>
        <taxon>Actinomycetes</taxon>
        <taxon>Mycobacteriales</taxon>
        <taxon>Nocardiaceae</taxon>
        <taxon>Nocardia</taxon>
    </lineage>
</organism>
<proteinExistence type="predicted"/>
<name>A0ABQ2KX75_9NOCA</name>
<protein>
    <submittedName>
        <fullName evidence="1">Uncharacterized protein</fullName>
    </submittedName>
</protein>
<keyword evidence="2" id="KW-1185">Reference proteome</keyword>
<dbReference type="EMBL" id="BMNE01000009">
    <property type="protein sequence ID" value="GGN95999.1"/>
    <property type="molecule type" value="Genomic_DNA"/>
</dbReference>
<evidence type="ECO:0000313" key="1">
    <source>
        <dbReference type="EMBL" id="GGN95999.1"/>
    </source>
</evidence>
<comment type="caution">
    <text evidence="1">The sequence shown here is derived from an EMBL/GenBank/DDBJ whole genome shotgun (WGS) entry which is preliminary data.</text>
</comment>
<dbReference type="Proteomes" id="UP000658127">
    <property type="component" value="Unassembled WGS sequence"/>
</dbReference>